<sequence>MTGAAAAACELKAAAEKATIAARMACEEIFMISLLKVSGLRYVISRRDYAGFTTRMKVKKPSVVAFCTPLLIIVVKSS</sequence>
<name>H1S7A7_9BURK</name>
<dbReference type="Proteomes" id="UP000005808">
    <property type="component" value="Unassembled WGS sequence"/>
</dbReference>
<evidence type="ECO:0000313" key="1">
    <source>
        <dbReference type="EMBL" id="EHP41632.1"/>
    </source>
</evidence>
<dbReference type="EMBL" id="AHJE01000045">
    <property type="protein sequence ID" value="EHP41632.1"/>
    <property type="molecule type" value="Genomic_DNA"/>
</dbReference>
<gene>
    <name evidence="1" type="ORF">OR16_19061</name>
</gene>
<protein>
    <submittedName>
        <fullName evidence="1">Uncharacterized protein</fullName>
    </submittedName>
</protein>
<evidence type="ECO:0000313" key="2">
    <source>
        <dbReference type="Proteomes" id="UP000005808"/>
    </source>
</evidence>
<dbReference type="AlphaFoldDB" id="H1S7A7"/>
<comment type="caution">
    <text evidence="1">The sequence shown here is derived from an EMBL/GenBank/DDBJ whole genome shotgun (WGS) entry which is preliminary data.</text>
</comment>
<proteinExistence type="predicted"/>
<reference evidence="1 2" key="1">
    <citation type="journal article" date="2012" name="J. Bacteriol.">
        <title>De Novo Genome Project of Cupriavidus basilensis OR16.</title>
        <authorList>
            <person name="Cserhati M."/>
            <person name="Kriszt B."/>
            <person name="Szoboszlay S."/>
            <person name="Toth A."/>
            <person name="Szabo I."/>
            <person name="Tancsics A."/>
            <person name="Nagy I."/>
            <person name="Horvath B."/>
            <person name="Nagy I."/>
            <person name="Kukolya J."/>
        </authorList>
    </citation>
    <scope>NUCLEOTIDE SEQUENCE [LARGE SCALE GENOMIC DNA]</scope>
    <source>
        <strain evidence="1 2">OR16</strain>
    </source>
</reference>
<accession>H1S7A7</accession>
<organism evidence="1 2">
    <name type="scientific">Cupriavidus basilensis OR16</name>
    <dbReference type="NCBI Taxonomy" id="1127483"/>
    <lineage>
        <taxon>Bacteria</taxon>
        <taxon>Pseudomonadati</taxon>
        <taxon>Pseudomonadota</taxon>
        <taxon>Betaproteobacteria</taxon>
        <taxon>Burkholderiales</taxon>
        <taxon>Burkholderiaceae</taxon>
        <taxon>Cupriavidus</taxon>
    </lineage>
</organism>